<dbReference type="Gene3D" id="1.10.10.60">
    <property type="entry name" value="Homeodomain-like"/>
    <property type="match status" value="1"/>
</dbReference>
<dbReference type="Pfam" id="PF13837">
    <property type="entry name" value="Myb_DNA-bind_4"/>
    <property type="match status" value="1"/>
</dbReference>
<dbReference type="InterPro" id="IPR044822">
    <property type="entry name" value="Myb_DNA-bind_4"/>
</dbReference>
<reference evidence="3 4" key="1">
    <citation type="submission" date="2023-04" db="EMBL/GenBank/DDBJ databases">
        <title>Genome of Basidiobolus ranarum AG-B5.</title>
        <authorList>
            <person name="Stajich J.E."/>
            <person name="Carter-House D."/>
            <person name="Gryganskyi A."/>
        </authorList>
    </citation>
    <scope>NUCLEOTIDE SEQUENCE [LARGE SCALE GENOMIC DNA]</scope>
    <source>
        <strain evidence="3 4">AG-B5</strain>
    </source>
</reference>
<dbReference type="EMBL" id="JASJQH010000068">
    <property type="protein sequence ID" value="KAK9767585.1"/>
    <property type="molecule type" value="Genomic_DNA"/>
</dbReference>
<comment type="caution">
    <text evidence="3">The sequence shown here is derived from an EMBL/GenBank/DDBJ whole genome shotgun (WGS) entry which is preliminary data.</text>
</comment>
<feature type="region of interest" description="Disordered" evidence="1">
    <location>
        <begin position="81"/>
        <end position="107"/>
    </location>
</feature>
<feature type="compositionally biased region" description="Acidic residues" evidence="1">
    <location>
        <begin position="237"/>
        <end position="246"/>
    </location>
</feature>
<feature type="compositionally biased region" description="Basic and acidic residues" evidence="1">
    <location>
        <begin position="94"/>
        <end position="107"/>
    </location>
</feature>
<dbReference type="Proteomes" id="UP001479436">
    <property type="component" value="Unassembled WGS sequence"/>
</dbReference>
<keyword evidence="4" id="KW-1185">Reference proteome</keyword>
<dbReference type="PANTHER" id="PTHR47595">
    <property type="entry name" value="HEAT SHOCK 70 KDA PROTEIN 14"/>
    <property type="match status" value="1"/>
</dbReference>
<dbReference type="PANTHER" id="PTHR47595:SF1">
    <property type="entry name" value="MYB_SANT-LIKE DNA-BINDING DOMAIN-CONTAINING PROTEIN"/>
    <property type="match status" value="1"/>
</dbReference>
<evidence type="ECO:0000256" key="1">
    <source>
        <dbReference type="SAM" id="MobiDB-lite"/>
    </source>
</evidence>
<evidence type="ECO:0000313" key="4">
    <source>
        <dbReference type="Proteomes" id="UP001479436"/>
    </source>
</evidence>
<organism evidence="3 4">
    <name type="scientific">Basidiobolus ranarum</name>
    <dbReference type="NCBI Taxonomy" id="34480"/>
    <lineage>
        <taxon>Eukaryota</taxon>
        <taxon>Fungi</taxon>
        <taxon>Fungi incertae sedis</taxon>
        <taxon>Zoopagomycota</taxon>
        <taxon>Entomophthoromycotina</taxon>
        <taxon>Basidiobolomycetes</taxon>
        <taxon>Basidiobolales</taxon>
        <taxon>Basidiobolaceae</taxon>
        <taxon>Basidiobolus</taxon>
    </lineage>
</organism>
<protein>
    <recommendedName>
        <fullName evidence="2">Myb/SANT-like DNA-binding domain-containing protein</fullName>
    </recommendedName>
</protein>
<evidence type="ECO:0000313" key="3">
    <source>
        <dbReference type="EMBL" id="KAK9767585.1"/>
    </source>
</evidence>
<accession>A0ABR2X1E1</accession>
<feature type="domain" description="Myb/SANT-like DNA-binding" evidence="2">
    <location>
        <begin position="106"/>
        <end position="191"/>
    </location>
</feature>
<name>A0ABR2X1E1_9FUNG</name>
<gene>
    <name evidence="3" type="ORF">K7432_002518</name>
</gene>
<sequence length="333" mass="38807">MSTQNPENYELYGTVVSAIQPTLGDTHMEHVHTSLPFDTEGRLLSRGDQETYETHLPPSPLPETGINQLAKFATPISNRVDKFRDPVSTPGSLDQERSSLKRERSENWQHRETQLLIEKWKKYYPRLKKHKRNMSVWEKVAGELQQSGFNRTATMCKSRVRVLMAKYKQCFVNNAEDPEAVANFDYFADMKLLLSGNFSGLDDERTDSPSRSLNSLRAYESGHGGSNWLRHDRDSDMTESDDEFGSDDGKKRKFVEEIQNLLQHLITKDEREARRREMSQQYREKRFVAYQNSQEEKERLREERYCAKEAESKRLLEIQSELMSSLIEAIGRK</sequence>
<evidence type="ECO:0000259" key="2">
    <source>
        <dbReference type="Pfam" id="PF13837"/>
    </source>
</evidence>
<proteinExistence type="predicted"/>
<feature type="region of interest" description="Disordered" evidence="1">
    <location>
        <begin position="202"/>
        <end position="249"/>
    </location>
</feature>